<sequence>MNNKEIIKKVETHVRELYEAHLDDIFVYHDLEHVEKVVEAADQISNHYKLNKLETQAVHIAAWFHDVGYLLYHSNGHEVKSAELAVEFLKQENANQELIKNVKEAILATKVFSKPTTLTAKIVADADLFNLGTSDFRKTNKKMWVEMKRYYGKKIPAHVWYKSALDLLEKHQYHTEYCRNLLQEGKQENIDLMKKWLEENGS</sequence>
<comment type="caution">
    <text evidence="2">The sequence shown here is derived from an EMBL/GenBank/DDBJ whole genome shotgun (WGS) entry which is preliminary data.</text>
</comment>
<feature type="domain" description="HD" evidence="1">
    <location>
        <begin position="31"/>
        <end position="128"/>
    </location>
</feature>
<reference evidence="2" key="2">
    <citation type="submission" date="2024-05" db="EMBL/GenBank/DDBJ databases">
        <title>Rhodohalobacter halophilus gen. nov., sp. nov., a moderately halophilic member of the family Balneolaceae.</title>
        <authorList>
            <person name="Xia J."/>
        </authorList>
    </citation>
    <scope>NUCLEOTIDE SEQUENCE</scope>
    <source>
        <strain evidence="2">WB101</strain>
    </source>
</reference>
<dbReference type="RefSeq" id="WP_237852051.1">
    <property type="nucleotide sequence ID" value="NZ_JAKLWS010000001.1"/>
</dbReference>
<accession>A0ABS9K8M1</accession>
<name>A0ABS9K8M1_9BACT</name>
<dbReference type="PANTHER" id="PTHR21174">
    <property type="match status" value="1"/>
</dbReference>
<dbReference type="Pfam" id="PF01966">
    <property type="entry name" value="HD"/>
    <property type="match status" value="1"/>
</dbReference>
<keyword evidence="3" id="KW-1185">Reference proteome</keyword>
<dbReference type="SUPFAM" id="SSF109604">
    <property type="entry name" value="HD-domain/PDEase-like"/>
    <property type="match status" value="1"/>
</dbReference>
<dbReference type="EMBL" id="JAKLWS010000001">
    <property type="protein sequence ID" value="MCG2587207.1"/>
    <property type="molecule type" value="Genomic_DNA"/>
</dbReference>
<dbReference type="CDD" id="cd00077">
    <property type="entry name" value="HDc"/>
    <property type="match status" value="1"/>
</dbReference>
<organism evidence="2 3">
    <name type="scientific">Rhodohalobacter sulfatireducens</name>
    <dbReference type="NCBI Taxonomy" id="2911366"/>
    <lineage>
        <taxon>Bacteria</taxon>
        <taxon>Pseudomonadati</taxon>
        <taxon>Balneolota</taxon>
        <taxon>Balneolia</taxon>
        <taxon>Balneolales</taxon>
        <taxon>Balneolaceae</taxon>
        <taxon>Rhodohalobacter</taxon>
    </lineage>
</organism>
<dbReference type="Gene3D" id="1.10.3210.10">
    <property type="entry name" value="Hypothetical protein af1432"/>
    <property type="match status" value="1"/>
</dbReference>
<reference evidence="2" key="1">
    <citation type="submission" date="2022-01" db="EMBL/GenBank/DDBJ databases">
        <authorList>
            <person name="Wang Y."/>
        </authorList>
    </citation>
    <scope>NUCLEOTIDE SEQUENCE</scope>
    <source>
        <strain evidence="2">WB101</strain>
    </source>
</reference>
<evidence type="ECO:0000259" key="1">
    <source>
        <dbReference type="Pfam" id="PF01966"/>
    </source>
</evidence>
<dbReference type="InterPro" id="IPR009218">
    <property type="entry name" value="HD_phosphohydro"/>
</dbReference>
<dbReference type="Proteomes" id="UP001165366">
    <property type="component" value="Unassembled WGS sequence"/>
</dbReference>
<dbReference type="InterPro" id="IPR003607">
    <property type="entry name" value="HD/PDEase_dom"/>
</dbReference>
<proteinExistence type="predicted"/>
<dbReference type="PANTHER" id="PTHR21174:SF0">
    <property type="entry name" value="HD PHOSPHOHYDROLASE FAMILY PROTEIN-RELATED"/>
    <property type="match status" value="1"/>
</dbReference>
<dbReference type="InterPro" id="IPR006674">
    <property type="entry name" value="HD_domain"/>
</dbReference>
<evidence type="ECO:0000313" key="2">
    <source>
        <dbReference type="EMBL" id="MCG2587207.1"/>
    </source>
</evidence>
<evidence type="ECO:0000313" key="3">
    <source>
        <dbReference type="Proteomes" id="UP001165366"/>
    </source>
</evidence>
<protein>
    <submittedName>
        <fullName evidence="2">HD domain-containing protein</fullName>
    </submittedName>
</protein>
<gene>
    <name evidence="2" type="ORF">L6773_01425</name>
</gene>